<dbReference type="NCBIfam" id="NF038012">
    <property type="entry name" value="DMT_1"/>
    <property type="match status" value="1"/>
</dbReference>
<proteinExistence type="predicted"/>
<keyword evidence="1" id="KW-0472">Membrane</keyword>
<dbReference type="RefSeq" id="WP_240258320.1">
    <property type="nucleotide sequence ID" value="NZ_CP092488.2"/>
</dbReference>
<keyword evidence="1" id="KW-0812">Transmembrane</keyword>
<sequence length="303" mass="31256">MPKAEIAAVLALAAALASAIGNVERQRSAHEVTDKPVGYLALFLMCWRNRSWRIGALAAIANYVLQGAALTLGSVIMVTGLQVTALLFALPIYARMTRQPVSRWEWAWAVVLAGSLAVVVTVGNPVAGYSRASWHTWLIVAAVLGPLFGLCLLGARKWPNGTIGAVLLAAVSGASLGLFAVLVKGAAEAAEKGIVALLAAPELYASIVAAVTGMVLQQSAYRGGPLNASMPTMTVAKPVAGSLLGVAVLGETLQPGEERVVVLAVAVVLTVIATAALARGEAETVQGYNDDVATGRLLAISDR</sequence>
<feature type="transmembrane region" description="Helical" evidence="1">
    <location>
        <begin position="260"/>
        <end position="278"/>
    </location>
</feature>
<keyword evidence="1" id="KW-1133">Transmembrane helix</keyword>
<evidence type="ECO:0000313" key="2">
    <source>
        <dbReference type="EMBL" id="UMB67854.1"/>
    </source>
</evidence>
<feature type="transmembrane region" description="Helical" evidence="1">
    <location>
        <begin position="162"/>
        <end position="182"/>
    </location>
</feature>
<name>A0ABY3VEJ8_9MYCO</name>
<feature type="transmembrane region" description="Helical" evidence="1">
    <location>
        <begin position="72"/>
        <end position="94"/>
    </location>
</feature>
<keyword evidence="3" id="KW-1185">Reference proteome</keyword>
<evidence type="ECO:0000313" key="3">
    <source>
        <dbReference type="Proteomes" id="UP001055336"/>
    </source>
</evidence>
<evidence type="ECO:0000256" key="1">
    <source>
        <dbReference type="SAM" id="Phobius"/>
    </source>
</evidence>
<feature type="transmembrane region" description="Helical" evidence="1">
    <location>
        <begin position="228"/>
        <end position="248"/>
    </location>
</feature>
<feature type="transmembrane region" description="Helical" evidence="1">
    <location>
        <begin position="106"/>
        <end position="128"/>
    </location>
</feature>
<organism evidence="2 3">
    <name type="scientific">Mycobacterium paraterrae</name>
    <dbReference type="NCBI Taxonomy" id="577492"/>
    <lineage>
        <taxon>Bacteria</taxon>
        <taxon>Bacillati</taxon>
        <taxon>Actinomycetota</taxon>
        <taxon>Actinomycetes</taxon>
        <taxon>Mycobacteriales</taxon>
        <taxon>Mycobacteriaceae</taxon>
        <taxon>Mycobacterium</taxon>
    </lineage>
</organism>
<dbReference type="Proteomes" id="UP001055336">
    <property type="component" value="Chromosome"/>
</dbReference>
<feature type="transmembrane region" description="Helical" evidence="1">
    <location>
        <begin position="134"/>
        <end position="155"/>
    </location>
</feature>
<dbReference type="PANTHER" id="PTHR40761:SF1">
    <property type="entry name" value="CONSERVED INTEGRAL MEMBRANE ALANINE VALINE AND LEUCINE RICH PROTEIN-RELATED"/>
    <property type="match status" value="1"/>
</dbReference>
<protein>
    <submittedName>
        <fullName evidence="2">DMT family transporter</fullName>
    </submittedName>
</protein>
<accession>A0ABY3VEJ8</accession>
<dbReference type="PANTHER" id="PTHR40761">
    <property type="entry name" value="CONSERVED INTEGRAL MEMBRANE ALANINE VALINE AND LEUCINE RICH PROTEIN-RELATED"/>
    <property type="match status" value="1"/>
</dbReference>
<gene>
    <name evidence="2" type="ORF">MKK62_15325</name>
</gene>
<dbReference type="EMBL" id="CP092488">
    <property type="protein sequence ID" value="UMB67854.1"/>
    <property type="molecule type" value="Genomic_DNA"/>
</dbReference>
<reference evidence="2" key="1">
    <citation type="submission" date="2022-08" db="EMBL/GenBank/DDBJ databases">
        <title>Whole genome sequencing of non-tuberculosis mycobacteria type-strains.</title>
        <authorList>
            <person name="Igarashi Y."/>
            <person name="Osugi A."/>
            <person name="Mitarai S."/>
        </authorList>
    </citation>
    <scope>NUCLEOTIDE SEQUENCE</scope>
    <source>
        <strain evidence="2">DSM 45127</strain>
    </source>
</reference>
<feature type="transmembrane region" description="Helical" evidence="1">
    <location>
        <begin position="194"/>
        <end position="216"/>
    </location>
</feature>